<evidence type="ECO:0000313" key="1">
    <source>
        <dbReference type="EMBL" id="MPC21767.1"/>
    </source>
</evidence>
<evidence type="ECO:0000313" key="2">
    <source>
        <dbReference type="Proteomes" id="UP000324222"/>
    </source>
</evidence>
<sequence>MLHFQPSFTAAKVCCDYSSDTQQAHVPAASRQPPAGAVCDGHHKTRSAYVSTTQPPTRPMISIRGSITDQLTKPAGPNWNAGVVQKCEAFHDYRRLPVHASLPRTQHPACSFISKAFLIALSH</sequence>
<keyword evidence="2" id="KW-1185">Reference proteome</keyword>
<proteinExistence type="predicted"/>
<gene>
    <name evidence="1" type="ORF">E2C01_014761</name>
</gene>
<dbReference type="EMBL" id="VSRR010001014">
    <property type="protein sequence ID" value="MPC21767.1"/>
    <property type="molecule type" value="Genomic_DNA"/>
</dbReference>
<reference evidence="1 2" key="1">
    <citation type="submission" date="2019-05" db="EMBL/GenBank/DDBJ databases">
        <title>Another draft genome of Portunus trituberculatus and its Hox gene families provides insights of decapod evolution.</title>
        <authorList>
            <person name="Jeong J.-H."/>
            <person name="Song I."/>
            <person name="Kim S."/>
            <person name="Choi T."/>
            <person name="Kim D."/>
            <person name="Ryu S."/>
            <person name="Kim W."/>
        </authorList>
    </citation>
    <scope>NUCLEOTIDE SEQUENCE [LARGE SCALE GENOMIC DNA]</scope>
    <source>
        <tissue evidence="1">Muscle</tissue>
    </source>
</reference>
<protein>
    <submittedName>
        <fullName evidence="1">Uncharacterized protein</fullName>
    </submittedName>
</protein>
<dbReference type="AlphaFoldDB" id="A0A5B7DKZ0"/>
<accession>A0A5B7DKZ0</accession>
<name>A0A5B7DKZ0_PORTR</name>
<dbReference type="Proteomes" id="UP000324222">
    <property type="component" value="Unassembled WGS sequence"/>
</dbReference>
<organism evidence="1 2">
    <name type="scientific">Portunus trituberculatus</name>
    <name type="common">Swimming crab</name>
    <name type="synonym">Neptunus trituberculatus</name>
    <dbReference type="NCBI Taxonomy" id="210409"/>
    <lineage>
        <taxon>Eukaryota</taxon>
        <taxon>Metazoa</taxon>
        <taxon>Ecdysozoa</taxon>
        <taxon>Arthropoda</taxon>
        <taxon>Crustacea</taxon>
        <taxon>Multicrustacea</taxon>
        <taxon>Malacostraca</taxon>
        <taxon>Eumalacostraca</taxon>
        <taxon>Eucarida</taxon>
        <taxon>Decapoda</taxon>
        <taxon>Pleocyemata</taxon>
        <taxon>Brachyura</taxon>
        <taxon>Eubrachyura</taxon>
        <taxon>Portunoidea</taxon>
        <taxon>Portunidae</taxon>
        <taxon>Portuninae</taxon>
        <taxon>Portunus</taxon>
    </lineage>
</organism>
<comment type="caution">
    <text evidence="1">The sequence shown here is derived from an EMBL/GenBank/DDBJ whole genome shotgun (WGS) entry which is preliminary data.</text>
</comment>